<evidence type="ECO:0000256" key="3">
    <source>
        <dbReference type="ARBA" id="ARBA00012266"/>
    </source>
</evidence>
<dbReference type="FunFam" id="3.40.50.880:FF:000003">
    <property type="entry name" value="Anthranilate synthase component II"/>
    <property type="match status" value="1"/>
</dbReference>
<keyword evidence="10" id="KW-0150">Chloroplast</keyword>
<dbReference type="AlphaFoldDB" id="A0A5P9RTP3"/>
<evidence type="ECO:0000313" key="10">
    <source>
        <dbReference type="EMBL" id="QFV17139.1"/>
    </source>
</evidence>
<dbReference type="PANTHER" id="PTHR43418">
    <property type="entry name" value="MULTIFUNCTIONAL TRYPTOPHAN BIOSYNTHESIS PROTEIN-RELATED"/>
    <property type="match status" value="1"/>
</dbReference>
<proteinExistence type="predicted"/>
<dbReference type="InterPro" id="IPR050472">
    <property type="entry name" value="Anth_synth/Amidotransfase"/>
</dbReference>
<organism evidence="10">
    <name type="scientific">Cyanidioschyzon merolae</name>
    <name type="common">Red alga</name>
    <dbReference type="NCBI Taxonomy" id="45157"/>
    <lineage>
        <taxon>Eukaryota</taxon>
        <taxon>Rhodophyta</taxon>
        <taxon>Bangiophyceae</taxon>
        <taxon>Cyanidiales</taxon>
        <taxon>Cyanidiaceae</taxon>
        <taxon>Cyanidioschyzon</taxon>
    </lineage>
</organism>
<dbReference type="PRINTS" id="PR00099">
    <property type="entry name" value="CPSGATASE"/>
</dbReference>
<dbReference type="InterPro" id="IPR017926">
    <property type="entry name" value="GATASE"/>
</dbReference>
<sequence length="187" mass="20967">MILLIDNYDSFTFNLVHSLSHSDLILCRNDELDLSSLSLLPIRSIIISPGPGHPRDLSHAIPFLSHYLPRVPILGVCLGHQLLAQLFHWHVKPAPSPLHGKVSLIFHQHDFLFQDVPNPFQATRYHSLLAYPTPHSPLLAIAHSSDGLVMAFKHSSFPLYGVQFHPESILTTHGLQIFRNFLALSSP</sequence>
<dbReference type="Pfam" id="PF00117">
    <property type="entry name" value="GATase"/>
    <property type="match status" value="1"/>
</dbReference>
<dbReference type="PANTHER" id="PTHR43418:SF4">
    <property type="entry name" value="MULTIFUNCTIONAL TRYPTOPHAN BIOSYNTHESIS PROTEIN"/>
    <property type="match status" value="1"/>
</dbReference>
<dbReference type="GO" id="GO:0004049">
    <property type="term" value="F:anthranilate synthase activity"/>
    <property type="evidence" value="ECO:0007669"/>
    <property type="project" value="UniProtKB-EC"/>
</dbReference>
<keyword evidence="5" id="KW-0057">Aromatic amino acid biosynthesis</keyword>
<evidence type="ECO:0000313" key="9">
    <source>
        <dbReference type="EMBL" id="QFV16961.1"/>
    </source>
</evidence>
<feature type="domain" description="Glutamine amidotransferase" evidence="8">
    <location>
        <begin position="3"/>
        <end position="182"/>
    </location>
</feature>
<name>A0A5P9RTP3_CYAME</name>
<reference evidence="9" key="1">
    <citation type="submission" date="2018-11" db="EMBL/GenBank/DDBJ databases">
        <title>Complete Plastid Genome of Cyanidioschyzon merolae Isolate 5508.</title>
        <authorList>
            <person name="Bi G."/>
        </authorList>
    </citation>
    <scope>NUCLEOTIDE SEQUENCE</scope>
    <source>
        <strain evidence="9">5508</strain>
    </source>
</reference>
<comment type="pathway">
    <text evidence="1">Amino-acid biosynthesis; L-tryptophan biosynthesis; L-tryptophan from chorismate: step 1/5.</text>
</comment>
<keyword evidence="6" id="KW-0315">Glutamine amidotransferase</keyword>
<dbReference type="GO" id="GO:0005829">
    <property type="term" value="C:cytosol"/>
    <property type="evidence" value="ECO:0007669"/>
    <property type="project" value="TreeGrafter"/>
</dbReference>
<keyword evidence="10" id="KW-0934">Plastid</keyword>
<evidence type="ECO:0000256" key="5">
    <source>
        <dbReference type="ARBA" id="ARBA00022822"/>
    </source>
</evidence>
<dbReference type="Gene3D" id="3.40.50.880">
    <property type="match status" value="1"/>
</dbReference>
<dbReference type="InterPro" id="IPR029062">
    <property type="entry name" value="Class_I_gatase-like"/>
</dbReference>
<evidence type="ECO:0000256" key="4">
    <source>
        <dbReference type="ARBA" id="ARBA00020654"/>
    </source>
</evidence>
<dbReference type="EMBL" id="MK231134">
    <property type="protein sequence ID" value="QFV16961.1"/>
    <property type="molecule type" value="Genomic_DNA"/>
</dbReference>
<gene>
    <name evidence="10" type="primary">trpG</name>
</gene>
<evidence type="ECO:0000256" key="2">
    <source>
        <dbReference type="ARBA" id="ARBA00011743"/>
    </source>
</evidence>
<dbReference type="NCBIfam" id="TIGR00566">
    <property type="entry name" value="trpG_papA"/>
    <property type="match status" value="1"/>
</dbReference>
<dbReference type="EMBL" id="MK231135">
    <property type="protein sequence ID" value="QFV17139.1"/>
    <property type="molecule type" value="Genomic_DNA"/>
</dbReference>
<dbReference type="InterPro" id="IPR006221">
    <property type="entry name" value="TrpG/PapA_dom"/>
</dbReference>
<dbReference type="PROSITE" id="PS51273">
    <property type="entry name" value="GATASE_TYPE_1"/>
    <property type="match status" value="1"/>
</dbReference>
<keyword evidence="5" id="KW-0028">Amino-acid biosynthesis</keyword>
<comment type="subunit">
    <text evidence="2">Tetramer of two components I and two components II.</text>
</comment>
<evidence type="ECO:0000259" key="8">
    <source>
        <dbReference type="Pfam" id="PF00117"/>
    </source>
</evidence>
<dbReference type="EC" id="4.1.3.27" evidence="3"/>
<evidence type="ECO:0000256" key="1">
    <source>
        <dbReference type="ARBA" id="ARBA00004873"/>
    </source>
</evidence>
<dbReference type="PRINTS" id="PR00096">
    <property type="entry name" value="GATASE"/>
</dbReference>
<dbReference type="GO" id="GO:0000162">
    <property type="term" value="P:L-tryptophan biosynthetic process"/>
    <property type="evidence" value="ECO:0007669"/>
    <property type="project" value="UniProtKB-KW"/>
</dbReference>
<dbReference type="PRINTS" id="PR00097">
    <property type="entry name" value="ANTSNTHASEII"/>
</dbReference>
<evidence type="ECO:0000256" key="6">
    <source>
        <dbReference type="ARBA" id="ARBA00022962"/>
    </source>
</evidence>
<dbReference type="SUPFAM" id="SSF52317">
    <property type="entry name" value="Class I glutamine amidotransferase-like"/>
    <property type="match status" value="1"/>
</dbReference>
<reference evidence="10" key="2">
    <citation type="submission" date="2018-11" db="EMBL/GenBank/DDBJ databases">
        <title>Complete Plastid Genome of Cyanidioschyzon merolae Isolate 5578.</title>
        <authorList>
            <person name="Bi G."/>
        </authorList>
    </citation>
    <scope>NUCLEOTIDE SEQUENCE</scope>
</reference>
<protein>
    <recommendedName>
        <fullName evidence="4">Anthranilate synthase component 2</fullName>
        <ecNumber evidence="3">4.1.3.27</ecNumber>
    </recommendedName>
    <alternativeName>
        <fullName evidence="7">Anthranilate synthase, glutamine amidotransferase component</fullName>
    </alternativeName>
</protein>
<evidence type="ECO:0000256" key="7">
    <source>
        <dbReference type="ARBA" id="ARBA00082672"/>
    </source>
</evidence>
<geneLocation type="chloroplast" evidence="10"/>
<dbReference type="CDD" id="cd01743">
    <property type="entry name" value="GATase1_Anthranilate_Synthase"/>
    <property type="match status" value="1"/>
</dbReference>
<keyword evidence="5" id="KW-0822">Tryptophan biosynthesis</keyword>
<accession>A0A5P9RTP3</accession>